<dbReference type="EMBL" id="VTUX01000001">
    <property type="protein sequence ID" value="KAA1194425.1"/>
    <property type="molecule type" value="Genomic_DNA"/>
</dbReference>
<dbReference type="Proteomes" id="UP000323708">
    <property type="component" value="Unassembled WGS sequence"/>
</dbReference>
<accession>A0A5B0X701</accession>
<feature type="region of interest" description="Disordered" evidence="1">
    <location>
        <begin position="64"/>
        <end position="102"/>
    </location>
</feature>
<evidence type="ECO:0000313" key="2">
    <source>
        <dbReference type="EMBL" id="KAA1194425.1"/>
    </source>
</evidence>
<evidence type="ECO:0000256" key="1">
    <source>
        <dbReference type="SAM" id="MobiDB-lite"/>
    </source>
</evidence>
<protein>
    <submittedName>
        <fullName evidence="2">Uncharacterized protein</fullName>
    </submittedName>
</protein>
<gene>
    <name evidence="2" type="ORF">F0M18_03045</name>
</gene>
<organism evidence="2 3">
    <name type="scientific">Pseudohalioglobus sediminis</name>
    <dbReference type="NCBI Taxonomy" id="2606449"/>
    <lineage>
        <taxon>Bacteria</taxon>
        <taxon>Pseudomonadati</taxon>
        <taxon>Pseudomonadota</taxon>
        <taxon>Gammaproteobacteria</taxon>
        <taxon>Cellvibrionales</taxon>
        <taxon>Halieaceae</taxon>
        <taxon>Pseudohalioglobus</taxon>
    </lineage>
</organism>
<comment type="caution">
    <text evidence="2">The sequence shown here is derived from an EMBL/GenBank/DDBJ whole genome shotgun (WGS) entry which is preliminary data.</text>
</comment>
<reference evidence="2 3" key="1">
    <citation type="submission" date="2019-09" db="EMBL/GenBank/DDBJ databases">
        <authorList>
            <person name="Chen X.-Y."/>
        </authorList>
    </citation>
    <scope>NUCLEOTIDE SEQUENCE [LARGE SCALE GENOMIC DNA]</scope>
    <source>
        <strain evidence="2 3">NY5</strain>
    </source>
</reference>
<evidence type="ECO:0000313" key="3">
    <source>
        <dbReference type="Proteomes" id="UP000323708"/>
    </source>
</evidence>
<sequence length="102" mass="11266">MTDVYVIRNQLGHYWGKSKAWVTGAEPKAVLRVRHEDEALNTLFELSAKDVELRGEIISAPLSERGEPVIEPSEVPLPPDETAAEVAEPEATDTVEPMPKDT</sequence>
<name>A0A5B0X701_9GAMM</name>
<dbReference type="AlphaFoldDB" id="A0A5B0X701"/>
<dbReference type="RefSeq" id="WP_149609894.1">
    <property type="nucleotide sequence ID" value="NZ_VTUX01000001.1"/>
</dbReference>
<keyword evidence="3" id="KW-1185">Reference proteome</keyword>
<proteinExistence type="predicted"/>